<dbReference type="EMBL" id="OE184403">
    <property type="protein sequence ID" value="CAD7576567.1"/>
    <property type="molecule type" value="Genomic_DNA"/>
</dbReference>
<feature type="compositionally biased region" description="Basic residues" evidence="10">
    <location>
        <begin position="1703"/>
        <end position="1713"/>
    </location>
</feature>
<feature type="compositionally biased region" description="Polar residues" evidence="10">
    <location>
        <begin position="1959"/>
        <end position="1971"/>
    </location>
</feature>
<feature type="domain" description="C2H2-type" evidence="11">
    <location>
        <begin position="1594"/>
        <end position="1621"/>
    </location>
</feature>
<feature type="domain" description="C2H2-type" evidence="11">
    <location>
        <begin position="149"/>
        <end position="176"/>
    </location>
</feature>
<feature type="region of interest" description="Disordered" evidence="10">
    <location>
        <begin position="906"/>
        <end position="932"/>
    </location>
</feature>
<keyword evidence="3" id="KW-0677">Repeat</keyword>
<dbReference type="GO" id="GO:0001228">
    <property type="term" value="F:DNA-binding transcription activator activity, RNA polymerase II-specific"/>
    <property type="evidence" value="ECO:0007669"/>
    <property type="project" value="TreeGrafter"/>
</dbReference>
<evidence type="ECO:0000313" key="12">
    <source>
        <dbReference type="EMBL" id="CAD7576567.1"/>
    </source>
</evidence>
<dbReference type="GO" id="GO:0005634">
    <property type="term" value="C:nucleus"/>
    <property type="evidence" value="ECO:0007669"/>
    <property type="project" value="UniProtKB-SubCell"/>
</dbReference>
<dbReference type="PROSITE" id="PS00028">
    <property type="entry name" value="ZINC_FINGER_C2H2_1"/>
    <property type="match status" value="11"/>
</dbReference>
<feature type="compositionally biased region" description="Low complexity" evidence="10">
    <location>
        <begin position="1647"/>
        <end position="1658"/>
    </location>
</feature>
<dbReference type="InterPro" id="IPR013087">
    <property type="entry name" value="Znf_C2H2_type"/>
</dbReference>
<feature type="compositionally biased region" description="Low complexity" evidence="10">
    <location>
        <begin position="1557"/>
        <end position="1567"/>
    </location>
</feature>
<evidence type="ECO:0000256" key="3">
    <source>
        <dbReference type="ARBA" id="ARBA00022737"/>
    </source>
</evidence>
<protein>
    <submittedName>
        <fullName evidence="12">(California timema) hypothetical protein</fullName>
    </submittedName>
</protein>
<dbReference type="SMART" id="SM00355">
    <property type="entry name" value="ZnF_C2H2"/>
    <property type="match status" value="16"/>
</dbReference>
<feature type="domain" description="C2H2-type" evidence="11">
    <location>
        <begin position="1279"/>
        <end position="1302"/>
    </location>
</feature>
<feature type="domain" description="C2H2-type" evidence="11">
    <location>
        <begin position="677"/>
        <end position="704"/>
    </location>
</feature>
<dbReference type="Pfam" id="PF00096">
    <property type="entry name" value="zf-C2H2"/>
    <property type="match status" value="2"/>
</dbReference>
<feature type="region of interest" description="Disordered" evidence="10">
    <location>
        <begin position="628"/>
        <end position="657"/>
    </location>
</feature>
<feature type="compositionally biased region" description="Polar residues" evidence="10">
    <location>
        <begin position="1659"/>
        <end position="1679"/>
    </location>
</feature>
<dbReference type="FunFam" id="3.30.160.60:FF:002095">
    <property type="entry name" value="ras-responsive element-binding protein 1"/>
    <property type="match status" value="1"/>
</dbReference>
<feature type="compositionally biased region" description="Basic and acidic residues" evidence="10">
    <location>
        <begin position="1568"/>
        <end position="1584"/>
    </location>
</feature>
<feature type="domain" description="C2H2-type" evidence="11">
    <location>
        <begin position="735"/>
        <end position="763"/>
    </location>
</feature>
<dbReference type="PANTHER" id="PTHR46451">
    <property type="entry name" value="RAS-RESPONSIVE ELEMENT-BINDING PROTEIN 1"/>
    <property type="match status" value="1"/>
</dbReference>
<feature type="region of interest" description="Disordered" evidence="10">
    <location>
        <begin position="1959"/>
        <end position="1993"/>
    </location>
</feature>
<dbReference type="InterPro" id="IPR036236">
    <property type="entry name" value="Znf_C2H2_sf"/>
</dbReference>
<feature type="region of interest" description="Disordered" evidence="10">
    <location>
        <begin position="1703"/>
        <end position="1791"/>
    </location>
</feature>
<feature type="domain" description="C2H2-type" evidence="11">
    <location>
        <begin position="188"/>
        <end position="215"/>
    </location>
</feature>
<dbReference type="GO" id="GO:0008270">
    <property type="term" value="F:zinc ion binding"/>
    <property type="evidence" value="ECO:0007669"/>
    <property type="project" value="UniProtKB-KW"/>
</dbReference>
<dbReference type="PROSITE" id="PS50157">
    <property type="entry name" value="ZINC_FINGER_C2H2_2"/>
    <property type="match status" value="11"/>
</dbReference>
<evidence type="ECO:0000256" key="10">
    <source>
        <dbReference type="SAM" id="MobiDB-lite"/>
    </source>
</evidence>
<evidence type="ECO:0000259" key="11">
    <source>
        <dbReference type="PROSITE" id="PS50157"/>
    </source>
</evidence>
<feature type="compositionally biased region" description="Acidic residues" evidence="10">
    <location>
        <begin position="908"/>
        <end position="924"/>
    </location>
</feature>
<feature type="region of interest" description="Disordered" evidence="10">
    <location>
        <begin position="1300"/>
        <end position="1365"/>
    </location>
</feature>
<feature type="region of interest" description="Disordered" evidence="10">
    <location>
        <begin position="520"/>
        <end position="555"/>
    </location>
</feature>
<feature type="compositionally biased region" description="Basic and acidic residues" evidence="10">
    <location>
        <begin position="544"/>
        <end position="555"/>
    </location>
</feature>
<comment type="subcellular location">
    <subcellularLocation>
        <location evidence="1">Nucleus</location>
    </subcellularLocation>
</comment>
<feature type="region of interest" description="Disordered" evidence="10">
    <location>
        <begin position="1474"/>
        <end position="1500"/>
    </location>
</feature>
<evidence type="ECO:0000256" key="8">
    <source>
        <dbReference type="ARBA" id="ARBA00023242"/>
    </source>
</evidence>
<keyword evidence="4 9" id="KW-0863">Zinc-finger</keyword>
<feature type="compositionally biased region" description="Polar residues" evidence="10">
    <location>
        <begin position="1715"/>
        <end position="1742"/>
    </location>
</feature>
<feature type="compositionally biased region" description="Polar residues" evidence="10">
    <location>
        <begin position="1301"/>
        <end position="1316"/>
    </location>
</feature>
<feature type="compositionally biased region" description="Polar residues" evidence="10">
    <location>
        <begin position="1982"/>
        <end position="1993"/>
    </location>
</feature>
<feature type="compositionally biased region" description="Low complexity" evidence="10">
    <location>
        <begin position="1335"/>
        <end position="1354"/>
    </location>
</feature>
<dbReference type="PANTHER" id="PTHR46451:SF1">
    <property type="entry name" value="RAS-RESPONSIVE ELEMENT-BINDING PROTEIN 1"/>
    <property type="match status" value="1"/>
</dbReference>
<keyword evidence="5" id="KW-0862">Zinc</keyword>
<feature type="compositionally biased region" description="Low complexity" evidence="10">
    <location>
        <begin position="260"/>
        <end position="274"/>
    </location>
</feature>
<feature type="region of interest" description="Disordered" evidence="10">
    <location>
        <begin position="1527"/>
        <end position="1585"/>
    </location>
</feature>
<dbReference type="FunFam" id="3.30.160.60:FF:001782">
    <property type="entry name" value="Ras-responsive element-binding protein 1a"/>
    <property type="match status" value="1"/>
</dbReference>
<feature type="domain" description="C2H2-type" evidence="11">
    <location>
        <begin position="1907"/>
        <end position="1934"/>
    </location>
</feature>
<sequence length="2096" mass="234813">MQQHSITSPAPASTIHTQDLSMDSTVMGNESIHRESSQTDNNKYVRKQEPLNLQDTGRKSCESDIDTLEHDDECEKLPNNSTDNKPFEVASKESIAINKKGYERLKDITEAKNDNDKECDSLDMPENCSLDCLSSNSENSQMDDSDMKFACPICDMILSSQHEFTLHIRSHNNNSESLVYPLACLKSYTCRICGKGLSSSSSLDRHVLVHSGERPFKCMTCGVAFTTNGNMHRHMRTHNPSHVGDSLVLNSKCEYTSYESDGSSDSVGSSNSISANPRKSPHLDTSQAGPAKRRRVDSDGFLIESNNNTNKLSEPLLSIKSHVENGIKRKASDSLTPSDYEGEEIVRRNVNPVTYHQNEFVQQFQCPVCKRIDFASLYVLETHLEERHPDYKATCYHCDLIFKNHRALNLHRFMAQHDNSEEHNIVRAKKSKHINRASSVLGFRDLTFVDFSSEKFPYIAKVMCEQSMHRATSAFHKFQCQKCARAFPCGSALSIHRQACLTSREKMDFNHPYDPDSFHGDGFPSSDCDTPTDLSSKKKPRQHLRYEKSSDCESEEEQKREDFFAHLDLQTKSVCLSSPLSSEDFRRDERFENDSYFNSVNGNKCDNGKDLADIQSIISVTSAGGLLNDLSKSPQPHGNDITPPDSGIKSSDSGTGEEEQQDCFASEFRKMKLKGEFPCRVCTLVFPNLRALKGHNRVHLTASSGLYRCNMCPYSNIDKGILVRHMRTHNGDRPYECALCNYAFTTKANCERHLRNRHSKLSRDDVKNSIIYHPSEDPINDPEIQPKLNTREDVKRSLVFSTNLSTDETNNMDLSNQSFTEEHQKDGQAKLHEVSNKLSFTDNEPNTIGKPTLDDHNEEINHTPTFSVNALPKTLVPITNISDSNNKQIRPWVTHEVATMTHFRDNTVDEVNDIETDSNDDNSDREDNHTTENSNVLVIITKNNFNYSHTNHMLTKLPIHDQRTLKDPIETINLSTFTTNLENSYSSDDDMNAPLDLSMDALDLSKKRANEKPPDTVTNINDDFEPQDLSKKSIEYNPESNNNKKLPKQSLFISSRKSQHHDNINKNHSIAQEVYNNLNPKISPPPSPCPNTVPKIEIKTGGRYTGSSHINPIYLNNNGFHFPSQSFPLHHYLMPPPPHSLFSNTNIHEFADMKERIQKELIRGLQLTSGGKLLDPVTATNKLQAFHQQAIADFSKGNMNSKMKHPEGDIKLEEINHIGPVLNNDLKGTSNIVNKNVNKVPPLPKTNRERDSTSVKMIIKNGVLMPKQKQRRYRTERPFACEHCSARFTLRSNMERHIKQQHPQFWSQRQRNSSGSVGRRSHPAAGLTSVNQVLTTQQSQDSRSSVDSFSQTSSKGSHFSINVVSSDPTDYRSMPLLEWRGSEKMPKIEESYTEEVLDKIHKTKDISSVGAINNLNNIAFISEEVRFAIAQQLKSKLHQPPAVPLGEVPGIKCEARGDMDEEDENDGLVIDEEKGEIEEGNEGNQKGVQTKEQQNGSRDEGVVDLASVSRLLDNATTQNQAFQQYFQGTQDGDGEEEGTEYGREEASEDDEEGLVAGSNSEGNNSGSDENRSESDINPGTEKKKSAYSLAPNRVACPYCLRKFPWSSSLRRHVLTHTGQKPYKCPHCPLLFTTKSNCDRHLLRKHGSTSATTSNNSNNGVETSQGNGTPTGASNPSYTMRNVPERPFKCNFCPSSTFSTQSNLKKHVATKHGSHSCPTSPAAATNRNTYSSGDETYHQTTRTVDSRGGGGDDSHDSVNEDVSDERLTYPNPVNRTTEVGEGDIESVPGHPAIDLRTSIPSLGATHDSVVPKTLIALETHGATTSSELPFKCHLCEGSYAERQEALDHIREHHPTEFDLLVTKGALEVSTHEENNGNSHITSQEEGNGGEENLEQLRGKFPDYANRKVMCAFCLRRFWSAEDLRRHMRTHTGERPFSCDICRRRFTLKHSMLRHRKKHSITGTSYVSPNSEDVSVVSGDEDNTQTPLTPSRSLSDSSIKTLEKHGLNLTNHNNNTIAPTKSCSWEGNKNDLTLSAAQILSSRLLLERKDEAVSTEEDTDLIGNLLGIQDRSIIDKVLLSKSADDAAKLLGVRNASQE</sequence>
<organism evidence="12">
    <name type="scientific">Timema californicum</name>
    <name type="common">California timema</name>
    <name type="synonym">Walking stick</name>
    <dbReference type="NCBI Taxonomy" id="61474"/>
    <lineage>
        <taxon>Eukaryota</taxon>
        <taxon>Metazoa</taxon>
        <taxon>Ecdysozoa</taxon>
        <taxon>Arthropoda</taxon>
        <taxon>Hexapoda</taxon>
        <taxon>Insecta</taxon>
        <taxon>Pterygota</taxon>
        <taxon>Neoptera</taxon>
        <taxon>Polyneoptera</taxon>
        <taxon>Phasmatodea</taxon>
        <taxon>Timematodea</taxon>
        <taxon>Timematoidea</taxon>
        <taxon>Timematidae</taxon>
        <taxon>Timema</taxon>
    </lineage>
</organism>
<keyword evidence="2" id="KW-0479">Metal-binding</keyword>
<name>A0A7R9JCR9_TIMCA</name>
<evidence type="ECO:0000256" key="1">
    <source>
        <dbReference type="ARBA" id="ARBA00004123"/>
    </source>
</evidence>
<evidence type="ECO:0000256" key="6">
    <source>
        <dbReference type="ARBA" id="ARBA00023015"/>
    </source>
</evidence>
<feature type="domain" description="C2H2-type" evidence="11">
    <location>
        <begin position="478"/>
        <end position="507"/>
    </location>
</feature>
<feature type="region of interest" description="Disordered" evidence="10">
    <location>
        <begin position="1869"/>
        <end position="1892"/>
    </location>
</feature>
<feature type="domain" description="C2H2-type" evidence="11">
    <location>
        <begin position="216"/>
        <end position="243"/>
    </location>
</feature>
<evidence type="ECO:0000256" key="7">
    <source>
        <dbReference type="ARBA" id="ARBA00023163"/>
    </source>
</evidence>
<dbReference type="FunFam" id="3.30.160.60:FF:001788">
    <property type="entry name" value="ras-responsive element-binding protein 1"/>
    <property type="match status" value="1"/>
</dbReference>
<feature type="domain" description="C2H2-type" evidence="11">
    <location>
        <begin position="1935"/>
        <end position="1958"/>
    </location>
</feature>
<feature type="region of interest" description="Disordered" evidence="10">
    <location>
        <begin position="260"/>
        <end position="295"/>
    </location>
</feature>
<reference evidence="12" key="1">
    <citation type="submission" date="2020-11" db="EMBL/GenBank/DDBJ databases">
        <authorList>
            <person name="Tran Van P."/>
        </authorList>
    </citation>
    <scope>NUCLEOTIDE SEQUENCE</scope>
</reference>
<evidence type="ECO:0000256" key="4">
    <source>
        <dbReference type="ARBA" id="ARBA00022771"/>
    </source>
</evidence>
<dbReference type="FunFam" id="3.30.160.60:FF:002512">
    <property type="entry name" value="Pebbled, isoform A"/>
    <property type="match status" value="1"/>
</dbReference>
<dbReference type="InterPro" id="IPR052795">
    <property type="entry name" value="RREB1"/>
</dbReference>
<dbReference type="FunFam" id="3.30.160.60:FF:001289">
    <property type="entry name" value="Zinc finger protein 574"/>
    <property type="match status" value="1"/>
</dbReference>
<evidence type="ECO:0000256" key="5">
    <source>
        <dbReference type="ARBA" id="ARBA00022833"/>
    </source>
</evidence>
<accession>A0A7R9JCR9</accession>
<dbReference type="SUPFAM" id="SSF57667">
    <property type="entry name" value="beta-beta-alpha zinc fingers"/>
    <property type="match status" value="5"/>
</dbReference>
<dbReference type="FunFam" id="3.30.160.60:FF:000682">
    <property type="entry name" value="ras-responsive element-binding protein 1 isoform X1"/>
    <property type="match status" value="1"/>
</dbReference>
<evidence type="ECO:0000256" key="9">
    <source>
        <dbReference type="PROSITE-ProRule" id="PRU00042"/>
    </source>
</evidence>
<feature type="compositionally biased region" description="Polar residues" evidence="10">
    <location>
        <begin position="1355"/>
        <end position="1365"/>
    </location>
</feature>
<feature type="region of interest" description="Disordered" evidence="10">
    <location>
        <begin position="1646"/>
        <end position="1680"/>
    </location>
</feature>
<gene>
    <name evidence="12" type="ORF">TCMB3V08_LOCUS9134</name>
</gene>
<keyword evidence="7" id="KW-0804">Transcription</keyword>
<dbReference type="GO" id="GO:0000978">
    <property type="term" value="F:RNA polymerase II cis-regulatory region sequence-specific DNA binding"/>
    <property type="evidence" value="ECO:0007669"/>
    <property type="project" value="TreeGrafter"/>
</dbReference>
<feature type="domain" description="C2H2-type" evidence="11">
    <location>
        <begin position="707"/>
        <end position="734"/>
    </location>
</feature>
<feature type="region of interest" description="Disordered" evidence="10">
    <location>
        <begin position="1009"/>
        <end position="1028"/>
    </location>
</feature>
<keyword evidence="6" id="KW-0805">Transcription regulation</keyword>
<dbReference type="Gene3D" id="3.30.160.60">
    <property type="entry name" value="Classic Zinc Finger"/>
    <property type="match status" value="10"/>
</dbReference>
<keyword evidence="8" id="KW-0539">Nucleus</keyword>
<proteinExistence type="predicted"/>
<evidence type="ECO:0000256" key="2">
    <source>
        <dbReference type="ARBA" id="ARBA00022723"/>
    </source>
</evidence>